<evidence type="ECO:0000256" key="1">
    <source>
        <dbReference type="SAM" id="MobiDB-lite"/>
    </source>
</evidence>
<evidence type="ECO:0000313" key="2">
    <source>
        <dbReference type="EMBL" id="KAJ7606784.1"/>
    </source>
</evidence>
<dbReference type="AlphaFoldDB" id="A0AAD7B0V5"/>
<accession>A0AAD7B0V5</accession>
<protein>
    <submittedName>
        <fullName evidence="2">Uncharacterized protein</fullName>
    </submittedName>
</protein>
<evidence type="ECO:0000313" key="3">
    <source>
        <dbReference type="Proteomes" id="UP001221142"/>
    </source>
</evidence>
<name>A0AAD7B0V5_9AGAR</name>
<dbReference type="EMBL" id="JARKIF010000054">
    <property type="protein sequence ID" value="KAJ7606784.1"/>
    <property type="molecule type" value="Genomic_DNA"/>
</dbReference>
<sequence>MNQDLNLYPIAGVDLSNEQPCMEPQGSEVSSHSVLPREEASHGSQDPDSQLDEEMNCREFPAFAQDKFGPRGYHFAFSLYLPLFLPETNELTLLWTAREGLHHLET</sequence>
<reference evidence="2" key="1">
    <citation type="submission" date="2023-03" db="EMBL/GenBank/DDBJ databases">
        <title>Massive genome expansion in bonnet fungi (Mycena s.s.) driven by repeated elements and novel gene families across ecological guilds.</title>
        <authorList>
            <consortium name="Lawrence Berkeley National Laboratory"/>
            <person name="Harder C.B."/>
            <person name="Miyauchi S."/>
            <person name="Viragh M."/>
            <person name="Kuo A."/>
            <person name="Thoen E."/>
            <person name="Andreopoulos B."/>
            <person name="Lu D."/>
            <person name="Skrede I."/>
            <person name="Drula E."/>
            <person name="Henrissat B."/>
            <person name="Morin E."/>
            <person name="Kohler A."/>
            <person name="Barry K."/>
            <person name="LaButti K."/>
            <person name="Morin E."/>
            <person name="Salamov A."/>
            <person name="Lipzen A."/>
            <person name="Mereny Z."/>
            <person name="Hegedus B."/>
            <person name="Baldrian P."/>
            <person name="Stursova M."/>
            <person name="Weitz H."/>
            <person name="Taylor A."/>
            <person name="Grigoriev I.V."/>
            <person name="Nagy L.G."/>
            <person name="Martin F."/>
            <person name="Kauserud H."/>
        </authorList>
    </citation>
    <scope>NUCLEOTIDE SEQUENCE</scope>
    <source>
        <strain evidence="2">9284</strain>
    </source>
</reference>
<proteinExistence type="predicted"/>
<organism evidence="2 3">
    <name type="scientific">Roridomyces roridus</name>
    <dbReference type="NCBI Taxonomy" id="1738132"/>
    <lineage>
        <taxon>Eukaryota</taxon>
        <taxon>Fungi</taxon>
        <taxon>Dikarya</taxon>
        <taxon>Basidiomycota</taxon>
        <taxon>Agaricomycotina</taxon>
        <taxon>Agaricomycetes</taxon>
        <taxon>Agaricomycetidae</taxon>
        <taxon>Agaricales</taxon>
        <taxon>Marasmiineae</taxon>
        <taxon>Mycenaceae</taxon>
        <taxon>Roridomyces</taxon>
    </lineage>
</organism>
<keyword evidence="3" id="KW-1185">Reference proteome</keyword>
<comment type="caution">
    <text evidence="2">The sequence shown here is derived from an EMBL/GenBank/DDBJ whole genome shotgun (WGS) entry which is preliminary data.</text>
</comment>
<gene>
    <name evidence="2" type="ORF">FB45DRAFT_1011605</name>
</gene>
<dbReference type="Proteomes" id="UP001221142">
    <property type="component" value="Unassembled WGS sequence"/>
</dbReference>
<feature type="region of interest" description="Disordered" evidence="1">
    <location>
        <begin position="16"/>
        <end position="53"/>
    </location>
</feature>